<dbReference type="Gene3D" id="3.40.50.1110">
    <property type="entry name" value="SGNH hydrolase"/>
    <property type="match status" value="1"/>
</dbReference>
<dbReference type="SUPFAM" id="SSF52266">
    <property type="entry name" value="SGNH hydrolase"/>
    <property type="match status" value="1"/>
</dbReference>
<protein>
    <submittedName>
        <fullName evidence="2">Lipolytic protein G-D-S-L family</fullName>
    </submittedName>
</protein>
<accession>D5ELH5</accession>
<organism evidence="2 3">
    <name type="scientific">Coraliomargarita akajimensis (strain DSM 45221 / IAM 15411 / JCM 23193 / KCTC 12865 / 04OKA010-24)</name>
    <dbReference type="NCBI Taxonomy" id="583355"/>
    <lineage>
        <taxon>Bacteria</taxon>
        <taxon>Pseudomonadati</taxon>
        <taxon>Verrucomicrobiota</taxon>
        <taxon>Opitutia</taxon>
        <taxon>Puniceicoccales</taxon>
        <taxon>Coraliomargaritaceae</taxon>
        <taxon>Coraliomargarita</taxon>
    </lineage>
</organism>
<proteinExistence type="predicted"/>
<feature type="domain" description="SGNH hydrolase-type esterase" evidence="1">
    <location>
        <begin position="13"/>
        <end position="199"/>
    </location>
</feature>
<dbReference type="HOGENOM" id="CLU_051989_5_2_0"/>
<dbReference type="EMBL" id="CP001998">
    <property type="protein sequence ID" value="ADE55111.1"/>
    <property type="molecule type" value="Genomic_DNA"/>
</dbReference>
<dbReference type="RefSeq" id="WP_013043833.1">
    <property type="nucleotide sequence ID" value="NC_014008.1"/>
</dbReference>
<dbReference type="InterPro" id="IPR051532">
    <property type="entry name" value="Ester_Hydrolysis_Enzymes"/>
</dbReference>
<reference evidence="2 3" key="1">
    <citation type="journal article" date="2010" name="Stand. Genomic Sci.">
        <title>Complete genome sequence of Coraliomargarita akajimensis type strain (04OKA010-24).</title>
        <authorList>
            <person name="Mavromatis K."/>
            <person name="Abt B."/>
            <person name="Brambilla E."/>
            <person name="Lapidus A."/>
            <person name="Copeland A."/>
            <person name="Deshpande S."/>
            <person name="Nolan M."/>
            <person name="Lucas S."/>
            <person name="Tice H."/>
            <person name="Cheng J.F."/>
            <person name="Han C."/>
            <person name="Detter J.C."/>
            <person name="Woyke T."/>
            <person name="Goodwin L."/>
            <person name="Pitluck S."/>
            <person name="Held B."/>
            <person name="Brettin T."/>
            <person name="Tapia R."/>
            <person name="Ivanova N."/>
            <person name="Mikhailova N."/>
            <person name="Pati A."/>
            <person name="Liolios K."/>
            <person name="Chen A."/>
            <person name="Palaniappan K."/>
            <person name="Land M."/>
            <person name="Hauser L."/>
            <person name="Chang Y.J."/>
            <person name="Jeffries C.D."/>
            <person name="Rohde M."/>
            <person name="Goker M."/>
            <person name="Bristow J."/>
            <person name="Eisen J.A."/>
            <person name="Markowitz V."/>
            <person name="Hugenholtz P."/>
            <person name="Klenk H.P."/>
            <person name="Kyrpides N.C."/>
        </authorList>
    </citation>
    <scope>NUCLEOTIDE SEQUENCE [LARGE SCALE GENOMIC DNA]</scope>
    <source>
        <strain evidence="3">DSM 45221 / IAM 15411 / JCM 23193 / KCTC 12865</strain>
    </source>
</reference>
<dbReference type="PANTHER" id="PTHR30383:SF5">
    <property type="entry name" value="SGNH HYDROLASE-TYPE ESTERASE DOMAIN-CONTAINING PROTEIN"/>
    <property type="match status" value="1"/>
</dbReference>
<sequence>MFFHETAPFSVLFVGDSITDCNRDYSSRGTDLGYGYVSLINNLLHAHYPHLQFQVLNTGISGNRVTDLKARWQRDVLELRPDYLSIMIGINDVWRQFDSPELEQVDLSAYCATLSALIDSAKARTKGVILCSPFLLEANRQEPMRAMMDVYRSAAKALAGEKGLDFVDVQEAFDSWMQYQPASVLADDRVHPNAIGHQIIASAILKQLSFEF</sequence>
<evidence type="ECO:0000313" key="2">
    <source>
        <dbReference type="EMBL" id="ADE55111.1"/>
    </source>
</evidence>
<evidence type="ECO:0000313" key="3">
    <source>
        <dbReference type="Proteomes" id="UP000000925"/>
    </source>
</evidence>
<dbReference type="KEGG" id="caa:Caka_2093"/>
<dbReference type="Pfam" id="PF13472">
    <property type="entry name" value="Lipase_GDSL_2"/>
    <property type="match status" value="1"/>
</dbReference>
<dbReference type="InterPro" id="IPR036514">
    <property type="entry name" value="SGNH_hydro_sf"/>
</dbReference>
<dbReference type="GO" id="GO:0004622">
    <property type="term" value="F:phosphatidylcholine lysophospholipase activity"/>
    <property type="evidence" value="ECO:0007669"/>
    <property type="project" value="TreeGrafter"/>
</dbReference>
<keyword evidence="3" id="KW-1185">Reference proteome</keyword>
<dbReference type="CDD" id="cd01834">
    <property type="entry name" value="SGNH_hydrolase_like_2"/>
    <property type="match status" value="1"/>
</dbReference>
<dbReference type="PANTHER" id="PTHR30383">
    <property type="entry name" value="THIOESTERASE 1/PROTEASE 1/LYSOPHOSPHOLIPASE L1"/>
    <property type="match status" value="1"/>
</dbReference>
<dbReference type="AlphaFoldDB" id="D5ELH5"/>
<dbReference type="OrthoDB" id="9794725at2"/>
<dbReference type="eggNOG" id="COG2755">
    <property type="taxonomic scope" value="Bacteria"/>
</dbReference>
<gene>
    <name evidence="2" type="ordered locus">Caka_2093</name>
</gene>
<name>D5ELH5_CORAD</name>
<dbReference type="Proteomes" id="UP000000925">
    <property type="component" value="Chromosome"/>
</dbReference>
<dbReference type="InterPro" id="IPR013830">
    <property type="entry name" value="SGNH_hydro"/>
</dbReference>
<evidence type="ECO:0000259" key="1">
    <source>
        <dbReference type="Pfam" id="PF13472"/>
    </source>
</evidence>
<dbReference type="STRING" id="583355.Caka_2093"/>